<comment type="similarity">
    <text evidence="1">Belongs to the aldehyde dehydrogenase family.</text>
</comment>
<keyword evidence="3" id="KW-0520">NAD</keyword>
<evidence type="ECO:0000256" key="3">
    <source>
        <dbReference type="ARBA" id="ARBA00023027"/>
    </source>
</evidence>
<dbReference type="InterPro" id="IPR029510">
    <property type="entry name" value="Ald_DH_CS_GLU"/>
</dbReference>
<dbReference type="PROSITE" id="PS00687">
    <property type="entry name" value="ALDEHYDE_DEHYDR_GLU"/>
    <property type="match status" value="1"/>
</dbReference>
<accession>E6PKX0</accession>
<dbReference type="InterPro" id="IPR016161">
    <property type="entry name" value="Ald_DH/histidinol_DH"/>
</dbReference>
<evidence type="ECO:0000256" key="1">
    <source>
        <dbReference type="ARBA" id="ARBA00009986"/>
    </source>
</evidence>
<evidence type="ECO:0000256" key="4">
    <source>
        <dbReference type="SAM" id="MobiDB-lite"/>
    </source>
</evidence>
<feature type="region of interest" description="Disordered" evidence="4">
    <location>
        <begin position="198"/>
        <end position="236"/>
    </location>
</feature>
<feature type="domain" description="Aldehyde dehydrogenase" evidence="5">
    <location>
        <begin position="1"/>
        <end position="184"/>
    </location>
</feature>
<dbReference type="Gene3D" id="3.40.309.10">
    <property type="entry name" value="Aldehyde Dehydrogenase, Chain A, domain 2"/>
    <property type="match status" value="1"/>
</dbReference>
<dbReference type="PANTHER" id="PTHR42986:SF1">
    <property type="entry name" value="BENZALDEHYDE DEHYDROGENASE YFMT"/>
    <property type="match status" value="1"/>
</dbReference>
<evidence type="ECO:0000256" key="2">
    <source>
        <dbReference type="ARBA" id="ARBA00023002"/>
    </source>
</evidence>
<dbReference type="Pfam" id="PF00171">
    <property type="entry name" value="Aldedh"/>
    <property type="match status" value="1"/>
</dbReference>
<dbReference type="AlphaFoldDB" id="E6PKX0"/>
<sequence length="236" mass="24382">MIAEALQDAGLPAGVVNFVTNAPADAAEVVEAMIAHPAVRRVNFTGSTRVGKIIASLCAWYLKPVVLELGGKAPRVVPDDADIEAAVNAAAFGAFANSGQICMSTERIIVDESIADAFVSRPAAKASGLPLGDPRKGPAVLGPVVDMSTVERCNALIDDALAKGASLVCGGKADSTLMPATLLDQSLRTCAFSATNRSARSNRPCGSRTSRRRLPAPATTNTDSPPPFSGATWRVP</sequence>
<dbReference type="SUPFAM" id="SSF53720">
    <property type="entry name" value="ALDH-like"/>
    <property type="match status" value="1"/>
</dbReference>
<dbReference type="GO" id="GO:0016620">
    <property type="term" value="F:oxidoreductase activity, acting on the aldehyde or oxo group of donors, NAD or NADP as acceptor"/>
    <property type="evidence" value="ECO:0007669"/>
    <property type="project" value="InterPro"/>
</dbReference>
<dbReference type="PANTHER" id="PTHR42986">
    <property type="entry name" value="BENZALDEHYDE DEHYDROGENASE YFMT"/>
    <property type="match status" value="1"/>
</dbReference>
<keyword evidence="2" id="KW-0560">Oxidoreductase</keyword>
<comment type="caution">
    <text evidence="6">The sequence shown here is derived from an EMBL/GenBank/DDBJ whole genome shotgun (WGS) entry which is preliminary data.</text>
</comment>
<evidence type="ECO:0000313" key="6">
    <source>
        <dbReference type="EMBL" id="CBH95571.1"/>
    </source>
</evidence>
<proteinExistence type="inferred from homology"/>
<dbReference type="Gene3D" id="3.40.605.10">
    <property type="entry name" value="Aldehyde Dehydrogenase, Chain A, domain 1"/>
    <property type="match status" value="1"/>
</dbReference>
<gene>
    <name evidence="6" type="ORF">CARN2_1835</name>
</gene>
<evidence type="ECO:0000259" key="5">
    <source>
        <dbReference type="Pfam" id="PF00171"/>
    </source>
</evidence>
<reference evidence="6" key="1">
    <citation type="submission" date="2009-10" db="EMBL/GenBank/DDBJ databases">
        <title>Diversity of trophic interactions inside an arsenic-rich microbial ecosystem.</title>
        <authorList>
            <person name="Bertin P.N."/>
            <person name="Heinrich-Salmeron A."/>
            <person name="Pelletier E."/>
            <person name="Goulhen-Chollet F."/>
            <person name="Arsene-Ploetze F."/>
            <person name="Gallien S."/>
            <person name="Calteau A."/>
            <person name="Vallenet D."/>
            <person name="Casiot C."/>
            <person name="Chane-Woon-Ming B."/>
            <person name="Giloteaux L."/>
            <person name="Barakat M."/>
            <person name="Bonnefoy V."/>
            <person name="Bruneel O."/>
            <person name="Chandler M."/>
            <person name="Cleiss J."/>
            <person name="Duran R."/>
            <person name="Elbaz-Poulichet F."/>
            <person name="Fonknechten N."/>
            <person name="Lauga B."/>
            <person name="Mornico D."/>
            <person name="Ortet P."/>
            <person name="Schaeffer C."/>
            <person name="Siguier P."/>
            <person name="Alexander Thil Smith A."/>
            <person name="Van Dorsselaer A."/>
            <person name="Weissenbach J."/>
            <person name="Medigue C."/>
            <person name="Le Paslier D."/>
        </authorList>
    </citation>
    <scope>NUCLEOTIDE SEQUENCE</scope>
</reference>
<name>E6PKX0_9ZZZZ</name>
<dbReference type="InterPro" id="IPR015590">
    <property type="entry name" value="Aldehyde_DH_dom"/>
</dbReference>
<dbReference type="InterPro" id="IPR016162">
    <property type="entry name" value="Ald_DH_N"/>
</dbReference>
<dbReference type="EMBL" id="CABM01000008">
    <property type="protein sequence ID" value="CBH95571.1"/>
    <property type="molecule type" value="Genomic_DNA"/>
</dbReference>
<dbReference type="InterPro" id="IPR016163">
    <property type="entry name" value="Ald_DH_C"/>
</dbReference>
<protein>
    <recommendedName>
        <fullName evidence="5">Aldehyde dehydrogenase domain-containing protein</fullName>
    </recommendedName>
</protein>
<organism evidence="6">
    <name type="scientific">mine drainage metagenome</name>
    <dbReference type="NCBI Taxonomy" id="410659"/>
    <lineage>
        <taxon>unclassified sequences</taxon>
        <taxon>metagenomes</taxon>
        <taxon>ecological metagenomes</taxon>
    </lineage>
</organism>